<dbReference type="Pfam" id="PF13639">
    <property type="entry name" value="zf-RING_2"/>
    <property type="match status" value="1"/>
</dbReference>
<keyword evidence="7" id="KW-0472">Membrane</keyword>
<evidence type="ECO:0000259" key="11">
    <source>
        <dbReference type="PROSITE" id="PS50089"/>
    </source>
</evidence>
<keyword evidence="2" id="KW-0812">Transmembrane</keyword>
<dbReference type="GO" id="GO:0008270">
    <property type="term" value="F:zinc ion binding"/>
    <property type="evidence" value="ECO:0007669"/>
    <property type="project" value="UniProtKB-KW"/>
</dbReference>
<reference evidence="12" key="2">
    <citation type="submission" date="2008-12" db="EMBL/GenBank/DDBJ databases">
        <title>Improved gene annotation of the rice (Oryza sativa) genomes.</title>
        <authorList>
            <person name="Wang J."/>
            <person name="Li R."/>
            <person name="Fan W."/>
            <person name="Huang Q."/>
            <person name="Zhang J."/>
            <person name="Zhou Y."/>
            <person name="Hu Y."/>
            <person name="Zi S."/>
            <person name="Li J."/>
            <person name="Ni P."/>
            <person name="Zheng H."/>
            <person name="Zhang Y."/>
            <person name="Zhao M."/>
            <person name="Hao Q."/>
            <person name="McDermott J."/>
            <person name="Samudrala R."/>
            <person name="Kristiansen K."/>
            <person name="Wong G.K.-S."/>
        </authorList>
    </citation>
    <scope>NUCLEOTIDE SEQUENCE</scope>
</reference>
<dbReference type="InterPro" id="IPR001841">
    <property type="entry name" value="Znf_RING"/>
</dbReference>
<dbReference type="PANTHER" id="PTHR46151">
    <property type="entry name" value="NEP1-INTERACTING PROTEIN-LIKE 2"/>
    <property type="match status" value="1"/>
</dbReference>
<protein>
    <recommendedName>
        <fullName evidence="11">RING-type domain-containing protein</fullName>
    </recommendedName>
</protein>
<proteinExistence type="inferred from homology"/>
<evidence type="ECO:0000256" key="3">
    <source>
        <dbReference type="ARBA" id="ARBA00022723"/>
    </source>
</evidence>
<dbReference type="InterPro" id="IPR013083">
    <property type="entry name" value="Znf_RING/FYVE/PHD"/>
</dbReference>
<dbReference type="EMBL" id="CM000147">
    <property type="protein sequence ID" value="EEE51341.1"/>
    <property type="molecule type" value="Genomic_DNA"/>
</dbReference>
<dbReference type="AlphaFoldDB" id="B9G6U4"/>
<evidence type="ECO:0000313" key="12">
    <source>
        <dbReference type="EMBL" id="EEE51341.1"/>
    </source>
</evidence>
<feature type="region of interest" description="Disordered" evidence="10">
    <location>
        <begin position="1"/>
        <end position="27"/>
    </location>
</feature>
<keyword evidence="6" id="KW-1133">Transmembrane helix</keyword>
<dbReference type="PROSITE" id="PS50089">
    <property type="entry name" value="ZF_RING_2"/>
    <property type="match status" value="1"/>
</dbReference>
<evidence type="ECO:0000256" key="4">
    <source>
        <dbReference type="ARBA" id="ARBA00022771"/>
    </source>
</evidence>
<evidence type="ECO:0000256" key="9">
    <source>
        <dbReference type="PROSITE-ProRule" id="PRU00175"/>
    </source>
</evidence>
<dbReference type="PANTHER" id="PTHR46151:SF7">
    <property type="entry name" value="NEP1-INTERACTING PROTEIN 1"/>
    <property type="match status" value="1"/>
</dbReference>
<dbReference type="GO" id="GO:0016020">
    <property type="term" value="C:membrane"/>
    <property type="evidence" value="ECO:0007669"/>
    <property type="project" value="UniProtKB-SubCell"/>
</dbReference>
<keyword evidence="3" id="KW-0479">Metal-binding</keyword>
<evidence type="ECO:0000256" key="1">
    <source>
        <dbReference type="ARBA" id="ARBA00004141"/>
    </source>
</evidence>
<sequence length="309" mass="32377">MESDSSRVGHTTALAPPNVQEGKTGHSFRPVDCSERNRFSSPRLAYLHNHTELTSISTISELLVVVVVGLVCESATNGRVSELLVVVSCAPEVVQWAGGADGFGSAAIGFACRVLCAVATCVFAAVGSVVGAVTGSAIGLATESGMLRGAGIGAISGAVFSIEVAESSRDLWHSSDSAVWCLVYMVDIISSLLSGRLVREKVGPAVQSAVQSQISAISSPFAETSDLFETGGTKGLPADTLRRLPAIKITGDNAVDSAGEPICCSVCLQDFRVGEMARRLPSCRHVFHVPCIDCWLVRHGSCPLCRRDI</sequence>
<comment type="subcellular location">
    <subcellularLocation>
        <location evidence="1">Membrane</location>
        <topology evidence="1">Multi-pass membrane protein</topology>
    </subcellularLocation>
</comment>
<dbReference type="Gene3D" id="3.30.40.10">
    <property type="entry name" value="Zinc/RING finger domain, C3HC4 (zinc finger)"/>
    <property type="match status" value="1"/>
</dbReference>
<name>B9G6U4_ORYSJ</name>
<evidence type="ECO:0000256" key="5">
    <source>
        <dbReference type="ARBA" id="ARBA00022833"/>
    </source>
</evidence>
<organism evidence="12">
    <name type="scientific">Oryza sativa subsp. japonica</name>
    <name type="common">Rice</name>
    <dbReference type="NCBI Taxonomy" id="39947"/>
    <lineage>
        <taxon>Eukaryota</taxon>
        <taxon>Viridiplantae</taxon>
        <taxon>Streptophyta</taxon>
        <taxon>Embryophyta</taxon>
        <taxon>Tracheophyta</taxon>
        <taxon>Spermatophyta</taxon>
        <taxon>Magnoliopsida</taxon>
        <taxon>Liliopsida</taxon>
        <taxon>Poales</taxon>
        <taxon>Poaceae</taxon>
        <taxon>BOP clade</taxon>
        <taxon>Oryzoideae</taxon>
        <taxon>Oryzeae</taxon>
        <taxon>Oryzinae</taxon>
        <taxon>Oryza</taxon>
        <taxon>Oryza sativa</taxon>
    </lineage>
</organism>
<keyword evidence="5" id="KW-0862">Zinc</keyword>
<feature type="domain" description="RING-type" evidence="11">
    <location>
        <begin position="264"/>
        <end position="306"/>
    </location>
</feature>
<dbReference type="SMART" id="SM00184">
    <property type="entry name" value="RING"/>
    <property type="match status" value="1"/>
</dbReference>
<keyword evidence="4 9" id="KW-0863">Zinc-finger</keyword>
<dbReference type="FunFam" id="3.30.40.10:FF:000505">
    <property type="entry name" value="NEP1-interacting protein-like 1"/>
    <property type="match status" value="1"/>
</dbReference>
<dbReference type="SUPFAM" id="SSF57850">
    <property type="entry name" value="RING/U-box"/>
    <property type="match status" value="1"/>
</dbReference>
<reference evidence="12" key="1">
    <citation type="journal article" date="2005" name="PLoS Biol.">
        <title>The genomes of Oryza sativa: a history of duplications.</title>
        <authorList>
            <person name="Yu J."/>
            <person name="Wang J."/>
            <person name="Lin W."/>
            <person name="Li S."/>
            <person name="Li H."/>
            <person name="Zhou J."/>
            <person name="Ni P."/>
            <person name="Dong W."/>
            <person name="Hu S."/>
            <person name="Zeng C."/>
            <person name="Zhang J."/>
            <person name="Zhang Y."/>
            <person name="Li R."/>
            <person name="Xu Z."/>
            <person name="Li S."/>
            <person name="Li X."/>
            <person name="Zheng H."/>
            <person name="Cong L."/>
            <person name="Lin L."/>
            <person name="Yin J."/>
            <person name="Geng J."/>
            <person name="Li G."/>
            <person name="Shi J."/>
            <person name="Liu J."/>
            <person name="Lv H."/>
            <person name="Li J."/>
            <person name="Wang J."/>
            <person name="Deng Y."/>
            <person name="Ran L."/>
            <person name="Shi X."/>
            <person name="Wang X."/>
            <person name="Wu Q."/>
            <person name="Li C."/>
            <person name="Ren X."/>
            <person name="Wang J."/>
            <person name="Wang X."/>
            <person name="Li D."/>
            <person name="Liu D."/>
            <person name="Zhang X."/>
            <person name="Ji Z."/>
            <person name="Zhao W."/>
            <person name="Sun Y."/>
            <person name="Zhang Z."/>
            <person name="Bao J."/>
            <person name="Han Y."/>
            <person name="Dong L."/>
            <person name="Ji J."/>
            <person name="Chen P."/>
            <person name="Wu S."/>
            <person name="Liu J."/>
            <person name="Xiao Y."/>
            <person name="Bu D."/>
            <person name="Tan J."/>
            <person name="Yang L."/>
            <person name="Ye C."/>
            <person name="Zhang J."/>
            <person name="Xu J."/>
            <person name="Zhou Y."/>
            <person name="Yu Y."/>
            <person name="Zhang B."/>
            <person name="Zhuang S."/>
            <person name="Wei H."/>
            <person name="Liu B."/>
            <person name="Lei M."/>
            <person name="Yu H."/>
            <person name="Li Y."/>
            <person name="Xu H."/>
            <person name="Wei S."/>
            <person name="He X."/>
            <person name="Fang L."/>
            <person name="Zhang Z."/>
            <person name="Zhang Y."/>
            <person name="Huang X."/>
            <person name="Su Z."/>
            <person name="Tong W."/>
            <person name="Li J."/>
            <person name="Tong Z."/>
            <person name="Li S."/>
            <person name="Ye J."/>
            <person name="Wang L."/>
            <person name="Fang L."/>
            <person name="Lei T."/>
            <person name="Chen C."/>
            <person name="Chen H."/>
            <person name="Xu Z."/>
            <person name="Li H."/>
            <person name="Huang H."/>
            <person name="Zhang F."/>
            <person name="Xu H."/>
            <person name="Li N."/>
            <person name="Zhao C."/>
            <person name="Li S."/>
            <person name="Dong L."/>
            <person name="Huang Y."/>
            <person name="Li L."/>
            <person name="Xi Y."/>
            <person name="Qi Q."/>
            <person name="Li W."/>
            <person name="Zhang B."/>
            <person name="Hu W."/>
            <person name="Zhang Y."/>
            <person name="Tian X."/>
            <person name="Jiao Y."/>
            <person name="Liang X."/>
            <person name="Jin J."/>
            <person name="Gao L."/>
            <person name="Zheng W."/>
            <person name="Hao B."/>
            <person name="Liu S."/>
            <person name="Wang W."/>
            <person name="Yuan L."/>
            <person name="Cao M."/>
            <person name="McDermott J."/>
            <person name="Samudrala R."/>
            <person name="Wang J."/>
            <person name="Wong G.K."/>
            <person name="Yang H."/>
        </authorList>
    </citation>
    <scope>NUCLEOTIDE SEQUENCE [LARGE SCALE GENOMIC DNA]</scope>
</reference>
<evidence type="ECO:0000256" key="10">
    <source>
        <dbReference type="SAM" id="MobiDB-lite"/>
    </source>
</evidence>
<dbReference type="Proteomes" id="UP000007752">
    <property type="component" value="Chromosome 10"/>
</dbReference>
<evidence type="ECO:0000256" key="8">
    <source>
        <dbReference type="ARBA" id="ARBA00061072"/>
    </source>
</evidence>
<accession>B9G6U4</accession>
<comment type="similarity">
    <text evidence="8">Belongs to the RING-type zinc finger family. NIP subfamily.</text>
</comment>
<evidence type="ECO:0000256" key="6">
    <source>
        <dbReference type="ARBA" id="ARBA00022989"/>
    </source>
</evidence>
<evidence type="ECO:0000256" key="7">
    <source>
        <dbReference type="ARBA" id="ARBA00023136"/>
    </source>
</evidence>
<evidence type="ECO:0000256" key="2">
    <source>
        <dbReference type="ARBA" id="ARBA00022692"/>
    </source>
</evidence>
<gene>
    <name evidence="12" type="ORF">OsJ_32340</name>
</gene>